<reference evidence="3 4" key="1">
    <citation type="submission" date="2024-01" db="EMBL/GenBank/DDBJ databases">
        <authorList>
            <person name="Alioto T."/>
            <person name="Alioto T."/>
            <person name="Gomez Garrido J."/>
        </authorList>
    </citation>
    <scope>NUCLEOTIDE SEQUENCE [LARGE SCALE GENOMIC DNA]</scope>
</reference>
<evidence type="ECO:0000256" key="1">
    <source>
        <dbReference type="SAM" id="MobiDB-lite"/>
    </source>
</evidence>
<dbReference type="Pfam" id="PF23222">
    <property type="entry name" value="RRM_PARP14_1"/>
    <property type="match status" value="1"/>
</dbReference>
<name>A0AAV1PLU7_SCOSC</name>
<feature type="compositionally biased region" description="Low complexity" evidence="1">
    <location>
        <begin position="221"/>
        <end position="235"/>
    </location>
</feature>
<feature type="region of interest" description="Disordered" evidence="1">
    <location>
        <begin position="472"/>
        <end position="503"/>
    </location>
</feature>
<keyword evidence="4" id="KW-1185">Reference proteome</keyword>
<feature type="region of interest" description="Disordered" evidence="1">
    <location>
        <begin position="195"/>
        <end position="258"/>
    </location>
</feature>
<feature type="region of interest" description="Disordered" evidence="1">
    <location>
        <begin position="383"/>
        <end position="440"/>
    </location>
</feature>
<dbReference type="AlphaFoldDB" id="A0AAV1PLU7"/>
<sequence length="521" mass="58850">MTYLLPVSSRTIVPVCSIDAQMENRRNMVEVLGVPEVLPADRIVEKLEAYFLSGRNGGGEVLKVLYPCYQLGQAFIIFERLEVAARVLRKSPHMLEVNHQQYCLTVKAADIPEMNLPVEATLNLKHFPDKTMVRKILKSHSFTLTDLNSDQVRVKGSFSKLRDVKAHLEQLQNQTRIPPSSSPVQSISSGAISKHYTNHSSDVSDGKGNQLKYRDKPSPASPSSPATSSSWRSGSFQNRPASAESRAAFSQRPDQSMSLRRGTESFVVDADVFTYARRFRKKDFEVILDSHIVRLEEVQVGNNMNITLQGKNAKMAAGKLQSLLNDLSKSLRTQEVLLKDMDRDSQALLEKIRKDKNIYKSVLVCMMSDRLHLIGPSGESYELKQRLSGRPGDHSGCTGRTFDRDSKKRSHSLPPLTRKTAGRERDAIANPSPVVARGYSPSKYQEVEEDGDEPELVSTGCFGQPILRRNQSMSRVKNWPEKSNDHMQEKKTERTPRNFWRKPLLKISGKDIKQQFKRPKK</sequence>
<gene>
    <name evidence="3" type="ORF">FSCOSCO3_A012840</name>
</gene>
<dbReference type="PANTHER" id="PTHR15225">
    <property type="entry name" value="INTERFERON-INDUCED PROTEIN 35/NMI N-MYC/STAT INTERACTING PROTEIN"/>
    <property type="match status" value="1"/>
</dbReference>
<dbReference type="InterPro" id="IPR012677">
    <property type="entry name" value="Nucleotide-bd_a/b_plait_sf"/>
</dbReference>
<comment type="caution">
    <text evidence="3">The sequence shown here is derived from an EMBL/GenBank/DDBJ whole genome shotgun (WGS) entry which is preliminary data.</text>
</comment>
<evidence type="ECO:0000313" key="4">
    <source>
        <dbReference type="Proteomes" id="UP001314229"/>
    </source>
</evidence>
<accession>A0AAV1PLU7</accession>
<evidence type="ECO:0000259" key="2">
    <source>
        <dbReference type="Pfam" id="PF23222"/>
    </source>
</evidence>
<feature type="compositionally biased region" description="Basic and acidic residues" evidence="1">
    <location>
        <begin position="478"/>
        <end position="496"/>
    </location>
</feature>
<dbReference type="Proteomes" id="UP001314229">
    <property type="component" value="Unassembled WGS sequence"/>
</dbReference>
<feature type="domain" description="PAR14-like first RRM" evidence="2">
    <location>
        <begin position="39"/>
        <end position="106"/>
    </location>
</feature>
<evidence type="ECO:0000313" key="3">
    <source>
        <dbReference type="EMBL" id="CAK6971599.1"/>
    </source>
</evidence>
<dbReference type="InterPro" id="IPR057051">
    <property type="entry name" value="PARP14_RPM_1"/>
</dbReference>
<dbReference type="Gene3D" id="3.30.70.330">
    <property type="match status" value="1"/>
</dbReference>
<organism evidence="3 4">
    <name type="scientific">Scomber scombrus</name>
    <name type="common">Atlantic mackerel</name>
    <name type="synonym">Scomber vernalis</name>
    <dbReference type="NCBI Taxonomy" id="13677"/>
    <lineage>
        <taxon>Eukaryota</taxon>
        <taxon>Metazoa</taxon>
        <taxon>Chordata</taxon>
        <taxon>Craniata</taxon>
        <taxon>Vertebrata</taxon>
        <taxon>Euteleostomi</taxon>
        <taxon>Actinopterygii</taxon>
        <taxon>Neopterygii</taxon>
        <taxon>Teleostei</taxon>
        <taxon>Neoteleostei</taxon>
        <taxon>Acanthomorphata</taxon>
        <taxon>Pelagiaria</taxon>
        <taxon>Scombriformes</taxon>
        <taxon>Scombridae</taxon>
        <taxon>Scomber</taxon>
    </lineage>
</organism>
<protein>
    <submittedName>
        <fullName evidence="3">RNA-binding protein 43</fullName>
    </submittedName>
</protein>
<proteinExistence type="predicted"/>
<dbReference type="PANTHER" id="PTHR15225:SF8">
    <property type="entry name" value="RNA-BINDING PROTEIN 43"/>
    <property type="match status" value="1"/>
</dbReference>
<dbReference type="EMBL" id="CAWUFR010000180">
    <property type="protein sequence ID" value="CAK6971599.1"/>
    <property type="molecule type" value="Genomic_DNA"/>
</dbReference>